<name>A0A4S8M328_DENBC</name>
<keyword evidence="3" id="KW-1185">Reference proteome</keyword>
<feature type="compositionally biased region" description="Basic and acidic residues" evidence="1">
    <location>
        <begin position="866"/>
        <end position="880"/>
    </location>
</feature>
<feature type="compositionally biased region" description="Low complexity" evidence="1">
    <location>
        <begin position="128"/>
        <end position="142"/>
    </location>
</feature>
<feature type="compositionally biased region" description="Acidic residues" evidence="1">
    <location>
        <begin position="343"/>
        <end position="361"/>
    </location>
</feature>
<evidence type="ECO:0000256" key="1">
    <source>
        <dbReference type="SAM" id="MobiDB-lite"/>
    </source>
</evidence>
<dbReference type="InterPro" id="IPR051425">
    <property type="entry name" value="Formin_Homology"/>
</dbReference>
<feature type="compositionally biased region" description="Polar residues" evidence="1">
    <location>
        <begin position="929"/>
        <end position="954"/>
    </location>
</feature>
<feature type="compositionally biased region" description="Low complexity" evidence="1">
    <location>
        <begin position="80"/>
        <end position="106"/>
    </location>
</feature>
<evidence type="ECO:0000313" key="3">
    <source>
        <dbReference type="Proteomes" id="UP000297245"/>
    </source>
</evidence>
<feature type="compositionally biased region" description="Basic and acidic residues" evidence="1">
    <location>
        <begin position="290"/>
        <end position="305"/>
    </location>
</feature>
<feature type="compositionally biased region" description="Basic and acidic residues" evidence="1">
    <location>
        <begin position="830"/>
        <end position="842"/>
    </location>
</feature>
<gene>
    <name evidence="2" type="ORF">K435DRAFT_858403</name>
</gene>
<accession>A0A4S8M328</accession>
<dbReference type="PANTHER" id="PTHR45725:SF1">
    <property type="entry name" value="DISHEVELLED ASSOCIATED ACTIVATOR OF MORPHOGENESIS, ISOFORM D"/>
    <property type="match status" value="1"/>
</dbReference>
<feature type="compositionally biased region" description="Polar residues" evidence="1">
    <location>
        <begin position="228"/>
        <end position="238"/>
    </location>
</feature>
<evidence type="ECO:0000313" key="2">
    <source>
        <dbReference type="EMBL" id="THU96542.1"/>
    </source>
</evidence>
<feature type="compositionally biased region" description="Polar residues" evidence="1">
    <location>
        <begin position="375"/>
        <end position="387"/>
    </location>
</feature>
<dbReference type="EMBL" id="ML179174">
    <property type="protein sequence ID" value="THU96542.1"/>
    <property type="molecule type" value="Genomic_DNA"/>
</dbReference>
<feature type="compositionally biased region" description="Polar residues" evidence="1">
    <location>
        <begin position="317"/>
        <end position="329"/>
    </location>
</feature>
<feature type="compositionally biased region" description="Acidic residues" evidence="1">
    <location>
        <begin position="851"/>
        <end position="860"/>
    </location>
</feature>
<feature type="compositionally biased region" description="Polar residues" evidence="1">
    <location>
        <begin position="188"/>
        <end position="206"/>
    </location>
</feature>
<protein>
    <submittedName>
        <fullName evidence="2">Uncharacterized protein</fullName>
    </submittedName>
</protein>
<feature type="compositionally biased region" description="Pro residues" evidence="1">
    <location>
        <begin position="158"/>
        <end position="175"/>
    </location>
</feature>
<dbReference type="PANTHER" id="PTHR45725">
    <property type="entry name" value="FORMIN HOMOLOGY 2 FAMILY MEMBER"/>
    <property type="match status" value="1"/>
</dbReference>
<feature type="compositionally biased region" description="Low complexity" evidence="1">
    <location>
        <begin position="968"/>
        <end position="979"/>
    </location>
</feature>
<feature type="compositionally biased region" description="Basic and acidic residues" evidence="1">
    <location>
        <begin position="241"/>
        <end position="251"/>
    </location>
</feature>
<feature type="compositionally biased region" description="Acidic residues" evidence="1">
    <location>
        <begin position="432"/>
        <end position="450"/>
    </location>
</feature>
<dbReference type="AlphaFoldDB" id="A0A4S8M328"/>
<feature type="compositionally biased region" description="Basic residues" evidence="1">
    <location>
        <begin position="388"/>
        <end position="399"/>
    </location>
</feature>
<feature type="region of interest" description="Disordered" evidence="1">
    <location>
        <begin position="1"/>
        <end position="466"/>
    </location>
</feature>
<feature type="compositionally biased region" description="Basic residues" evidence="1">
    <location>
        <begin position="306"/>
        <end position="316"/>
    </location>
</feature>
<organism evidence="2 3">
    <name type="scientific">Dendrothele bispora (strain CBS 962.96)</name>
    <dbReference type="NCBI Taxonomy" id="1314807"/>
    <lineage>
        <taxon>Eukaryota</taxon>
        <taxon>Fungi</taxon>
        <taxon>Dikarya</taxon>
        <taxon>Basidiomycota</taxon>
        <taxon>Agaricomycotina</taxon>
        <taxon>Agaricomycetes</taxon>
        <taxon>Agaricomycetidae</taxon>
        <taxon>Agaricales</taxon>
        <taxon>Agaricales incertae sedis</taxon>
        <taxon>Dendrothele</taxon>
    </lineage>
</organism>
<dbReference type="Proteomes" id="UP000297245">
    <property type="component" value="Unassembled WGS sequence"/>
</dbReference>
<feature type="region of interest" description="Disordered" evidence="1">
    <location>
        <begin position="828"/>
        <end position="1026"/>
    </location>
</feature>
<dbReference type="OrthoDB" id="3062339at2759"/>
<sequence>MKTRSQKASEKMQLRTRSVRKPQKLEVYVEIPHPQHPRRRHGSPPPPDQRSASTTVPSQDIMDAQPESPSVVNPPPPSGSPVIVPGAASAPPSASRGPSRPMAPASSPSPPSQPAPAAIFGSPSHPEASASRSVASSAPLAATHAGVSNALPETAPGVPIPPILPRGPPPVPPVWTRPTLPTHPRPLENSNTATESASKNSSTANSVGHGEFHSKQSGDIPRIDFAQIKQNNRFSNGQLARELEHTMRERTPPPPDKLFDDDYLPGSSPPIPNSPTRALPPVSSPVNAQADERDAELIQHEDAIQRLRKFHQKHTGKQVQFASDDQQGSSDDEAHDEYKNGDDLDDHAGDDEREETEDDGEVVSAKAKKKGRSGRTPSTKLAKSSPRSSKRQTPIKKGSKATSVAKPTKSRNKTASKPTKKDEKGQKLSLYADDDDNNNADDPGDPEDDPNAPQYEPNAKKYAHAPGPLSKECLAEVNQLVDKFDAKMNAIGRKYHKSVASLWDAANMSKAGGIRELSTWNAFLAHKTKKEGARASPGETNQDFVARLSTEYQELMQELLGDDWQDPVKRRQIAKEHGWLDFVQEARLEVTKDERENGVKQSTMQRCINEMLKLGRLYYELYGVVLSGALYDLNNHSRSRFFGYGPVYQRVMMSEQVAFTRELKSMSSKLRVAQDQDEEDYSDNMAIREIVNDFHSNPKSIDSLRKIFVQVMNLDIKSATDGGSSKMKYVETIDAGQFPNAREFKSGTLKELLRKRIEYWEALLKRADLRSEEEERMVLEEDMGPRIVSWSDQEKRKAWTDQDTFPLVVDDEGTVLLTVWDVVRLKRQKAKDVDGDGDKEDVGGEDNGALNEDDNSEDEAGVQASEKGKSRAKSAKEKGKQKMTYTPAKGKAKEKVVTNDVESEEDLVPPPPPPPRKSTFLADVHARHNFNNSSPADTSTTSRVKPPKTATQKPGPSKPTIPANSRTRALLAQSSAASGSRGGQGPVVDRSSALPHGSGGHVQKGVKRTNVEIVEEKDGKKKKRKI</sequence>
<reference evidence="2 3" key="1">
    <citation type="journal article" date="2019" name="Nat. Ecol. Evol.">
        <title>Megaphylogeny resolves global patterns of mushroom evolution.</title>
        <authorList>
            <person name="Varga T."/>
            <person name="Krizsan K."/>
            <person name="Foldi C."/>
            <person name="Dima B."/>
            <person name="Sanchez-Garcia M."/>
            <person name="Sanchez-Ramirez S."/>
            <person name="Szollosi G.J."/>
            <person name="Szarkandi J.G."/>
            <person name="Papp V."/>
            <person name="Albert L."/>
            <person name="Andreopoulos W."/>
            <person name="Angelini C."/>
            <person name="Antonin V."/>
            <person name="Barry K.W."/>
            <person name="Bougher N.L."/>
            <person name="Buchanan P."/>
            <person name="Buyck B."/>
            <person name="Bense V."/>
            <person name="Catcheside P."/>
            <person name="Chovatia M."/>
            <person name="Cooper J."/>
            <person name="Damon W."/>
            <person name="Desjardin D."/>
            <person name="Finy P."/>
            <person name="Geml J."/>
            <person name="Haridas S."/>
            <person name="Hughes K."/>
            <person name="Justo A."/>
            <person name="Karasinski D."/>
            <person name="Kautmanova I."/>
            <person name="Kiss B."/>
            <person name="Kocsube S."/>
            <person name="Kotiranta H."/>
            <person name="LaButti K.M."/>
            <person name="Lechner B.E."/>
            <person name="Liimatainen K."/>
            <person name="Lipzen A."/>
            <person name="Lukacs Z."/>
            <person name="Mihaltcheva S."/>
            <person name="Morgado L.N."/>
            <person name="Niskanen T."/>
            <person name="Noordeloos M.E."/>
            <person name="Ohm R.A."/>
            <person name="Ortiz-Santana B."/>
            <person name="Ovrebo C."/>
            <person name="Racz N."/>
            <person name="Riley R."/>
            <person name="Savchenko A."/>
            <person name="Shiryaev A."/>
            <person name="Soop K."/>
            <person name="Spirin V."/>
            <person name="Szebenyi C."/>
            <person name="Tomsovsky M."/>
            <person name="Tulloss R.E."/>
            <person name="Uehling J."/>
            <person name="Grigoriev I.V."/>
            <person name="Vagvolgyi C."/>
            <person name="Papp T."/>
            <person name="Martin F.M."/>
            <person name="Miettinen O."/>
            <person name="Hibbett D.S."/>
            <person name="Nagy L.G."/>
        </authorList>
    </citation>
    <scope>NUCLEOTIDE SEQUENCE [LARGE SCALE GENOMIC DNA]</scope>
    <source>
        <strain evidence="2 3">CBS 962.96</strain>
    </source>
</reference>
<proteinExistence type="predicted"/>